<accession>A0A7J8PQS1</accession>
<organism evidence="2 3">
    <name type="scientific">Gossypium raimondii</name>
    <name type="common">Peruvian cotton</name>
    <name type="synonym">Gossypium klotzschianum subsp. raimondii</name>
    <dbReference type="NCBI Taxonomy" id="29730"/>
    <lineage>
        <taxon>Eukaryota</taxon>
        <taxon>Viridiplantae</taxon>
        <taxon>Streptophyta</taxon>
        <taxon>Embryophyta</taxon>
        <taxon>Tracheophyta</taxon>
        <taxon>Spermatophyta</taxon>
        <taxon>Magnoliopsida</taxon>
        <taxon>eudicotyledons</taxon>
        <taxon>Gunneridae</taxon>
        <taxon>Pentapetalae</taxon>
        <taxon>rosids</taxon>
        <taxon>malvids</taxon>
        <taxon>Malvales</taxon>
        <taxon>Malvaceae</taxon>
        <taxon>Malvoideae</taxon>
        <taxon>Gossypium</taxon>
    </lineage>
</organism>
<feature type="region of interest" description="Disordered" evidence="1">
    <location>
        <begin position="1"/>
        <end position="39"/>
    </location>
</feature>
<dbReference type="EMBL" id="JABEZZ010000007">
    <property type="protein sequence ID" value="MBA0591476.1"/>
    <property type="molecule type" value="Genomic_DNA"/>
</dbReference>
<reference evidence="2 3" key="1">
    <citation type="journal article" date="2019" name="Genome Biol. Evol.">
        <title>Insights into the evolution of the New World diploid cottons (Gossypium, subgenus Houzingenia) based on genome sequencing.</title>
        <authorList>
            <person name="Grover C.E."/>
            <person name="Arick M.A. 2nd"/>
            <person name="Thrash A."/>
            <person name="Conover J.L."/>
            <person name="Sanders W.S."/>
            <person name="Peterson D.G."/>
            <person name="Frelichowski J.E."/>
            <person name="Scheffler J.A."/>
            <person name="Scheffler B.E."/>
            <person name="Wendel J.F."/>
        </authorList>
    </citation>
    <scope>NUCLEOTIDE SEQUENCE [LARGE SCALE GENOMIC DNA]</scope>
    <source>
        <strain evidence="2">8</strain>
        <tissue evidence="2">Leaf</tissue>
    </source>
</reference>
<name>A0A7J8PQS1_GOSRA</name>
<comment type="caution">
    <text evidence="2">The sequence shown here is derived from an EMBL/GenBank/DDBJ whole genome shotgun (WGS) entry which is preliminary data.</text>
</comment>
<evidence type="ECO:0000313" key="2">
    <source>
        <dbReference type="EMBL" id="MBA0591476.1"/>
    </source>
</evidence>
<evidence type="ECO:0000313" key="3">
    <source>
        <dbReference type="Proteomes" id="UP000593578"/>
    </source>
</evidence>
<evidence type="ECO:0000256" key="1">
    <source>
        <dbReference type="SAM" id="MobiDB-lite"/>
    </source>
</evidence>
<dbReference type="Proteomes" id="UP000593578">
    <property type="component" value="Unassembled WGS sequence"/>
</dbReference>
<dbReference type="AlphaFoldDB" id="A0A7J8PQS1"/>
<proteinExistence type="predicted"/>
<sequence>MEVPSLLEKGSIGGKGDILKPKPENPVAPPPPPVGGCCV</sequence>
<gene>
    <name evidence="2" type="ORF">Gorai_020151</name>
</gene>
<protein>
    <submittedName>
        <fullName evidence="2">Uncharacterized protein</fullName>
    </submittedName>
</protein>
<feature type="compositionally biased region" description="Pro residues" evidence="1">
    <location>
        <begin position="24"/>
        <end position="39"/>
    </location>
</feature>